<sequence>MFPDHGHRRIAVASPDDIATARRIAAEQAEGVLAADEASRLDRLVTAAADHALGRPSGTLLIARMRSGAGIECLAYDRDPATAELPVSSAEDAPRGLSAALDAVRTQADRFHIHATPGIGSALLARVLRLGADDAPPDDALAQAGAVMVERSGGKAARGGPFLDHWSVTCAPARNGDGPCGIALMIDGDTAADAVDAVSGVGSGADFAEDGGKGDGHSPASLTMMTPEVVRQVEAVVGATVPGLPAPVVVNAIRRDLKGRPELGLSHDRTLARIGRSAVAVLRFDADAVDYTALGTLAGAVVRPQEITALGARWAMVGFNPLAPASVHLRWGPGEHVVLYTGGCARLPALFIHRRLHEVEPTLAALVLLRDGVVRDDDHTILVLRNRADRMPAVPAV</sequence>
<proteinExistence type="predicted"/>
<organism evidence="1 2">
    <name type="scientific">Azospirillum endophyticum</name>
    <dbReference type="NCBI Taxonomy" id="2800326"/>
    <lineage>
        <taxon>Bacteria</taxon>
        <taxon>Pseudomonadati</taxon>
        <taxon>Pseudomonadota</taxon>
        <taxon>Alphaproteobacteria</taxon>
        <taxon>Rhodospirillales</taxon>
        <taxon>Azospirillaceae</taxon>
        <taxon>Azospirillum</taxon>
    </lineage>
</organism>
<reference evidence="2" key="1">
    <citation type="submission" date="2021-01" db="EMBL/GenBank/DDBJ databases">
        <title>Genome public.</title>
        <authorList>
            <person name="Liu C."/>
            <person name="Sun Q."/>
        </authorList>
    </citation>
    <scope>NUCLEOTIDE SEQUENCE [LARGE SCALE GENOMIC DNA]</scope>
    <source>
        <strain evidence="2">YIM B02556</strain>
    </source>
</reference>
<dbReference type="RefSeq" id="WP_200192318.1">
    <property type="nucleotide sequence ID" value="NZ_JAENHM010000028.1"/>
</dbReference>
<dbReference type="EMBL" id="JAENHM010000028">
    <property type="protein sequence ID" value="MBK1837594.1"/>
    <property type="molecule type" value="Genomic_DNA"/>
</dbReference>
<dbReference type="Proteomes" id="UP000652760">
    <property type="component" value="Unassembled WGS sequence"/>
</dbReference>
<protein>
    <submittedName>
        <fullName evidence="1">Uncharacterized protein</fullName>
    </submittedName>
</protein>
<gene>
    <name evidence="1" type="ORF">JHL17_09225</name>
</gene>
<accession>A0ABS1F2E3</accession>
<keyword evidence="2" id="KW-1185">Reference proteome</keyword>
<evidence type="ECO:0000313" key="2">
    <source>
        <dbReference type="Proteomes" id="UP000652760"/>
    </source>
</evidence>
<name>A0ABS1F2E3_9PROT</name>
<evidence type="ECO:0000313" key="1">
    <source>
        <dbReference type="EMBL" id="MBK1837594.1"/>
    </source>
</evidence>
<comment type="caution">
    <text evidence="1">The sequence shown here is derived from an EMBL/GenBank/DDBJ whole genome shotgun (WGS) entry which is preliminary data.</text>
</comment>